<gene>
    <name evidence="1" type="ORF">H6F99_03225</name>
</gene>
<reference evidence="1 2" key="1">
    <citation type="journal article" date="2020" name="ISME J.">
        <title>Comparative genomics reveals insights into cyanobacterial evolution and habitat adaptation.</title>
        <authorList>
            <person name="Chen M.Y."/>
            <person name="Teng W.K."/>
            <person name="Zhao L."/>
            <person name="Hu C.X."/>
            <person name="Zhou Y.K."/>
            <person name="Han B.P."/>
            <person name="Song L.R."/>
            <person name="Shu W.S."/>
        </authorList>
    </citation>
    <scope>NUCLEOTIDE SEQUENCE [LARGE SCALE GENOMIC DNA]</scope>
    <source>
        <strain evidence="1 2">FACHB-1040</strain>
    </source>
</reference>
<evidence type="ECO:0000313" key="1">
    <source>
        <dbReference type="EMBL" id="MBD2277368.1"/>
    </source>
</evidence>
<proteinExistence type="predicted"/>
<keyword evidence="2" id="KW-1185">Reference proteome</keyword>
<comment type="caution">
    <text evidence="1">The sequence shown here is derived from an EMBL/GenBank/DDBJ whole genome shotgun (WGS) entry which is preliminary data.</text>
</comment>
<sequence length="128" mass="15084">MSLNNYQASIVVIIQKYVNQGWIISFNFSVDPRSNYVGFIQGNLEFSPGSRLFFKEYIDLQESLEKLSYSFHYQDNENNLIFRYDNAKHKPDLGYADHKHIKDEIIPSTIPELEQVILEIIRDYLEDS</sequence>
<dbReference type="Proteomes" id="UP000606721">
    <property type="component" value="Unassembled WGS sequence"/>
</dbReference>
<name>A0ABR8BT91_APHFL</name>
<organism evidence="1 2">
    <name type="scientific">Aphanizomenon flos-aquae FACHB-1040</name>
    <dbReference type="NCBI Taxonomy" id="2692887"/>
    <lineage>
        <taxon>Bacteria</taxon>
        <taxon>Bacillati</taxon>
        <taxon>Cyanobacteriota</taxon>
        <taxon>Cyanophyceae</taxon>
        <taxon>Nostocales</taxon>
        <taxon>Aphanizomenonaceae</taxon>
        <taxon>Aphanizomenon</taxon>
    </lineage>
</organism>
<accession>A0ABR8BT91</accession>
<evidence type="ECO:0000313" key="2">
    <source>
        <dbReference type="Proteomes" id="UP000606721"/>
    </source>
</evidence>
<dbReference type="Pfam" id="PF20126">
    <property type="entry name" value="TumE"/>
    <property type="match status" value="1"/>
</dbReference>
<protein>
    <submittedName>
        <fullName evidence="1">Uncharacterized protein</fullName>
    </submittedName>
</protein>
<dbReference type="EMBL" id="JACJQT010000005">
    <property type="protein sequence ID" value="MBD2277368.1"/>
    <property type="molecule type" value="Genomic_DNA"/>
</dbReference>
<dbReference type="RefSeq" id="WP_190382228.1">
    <property type="nucleotide sequence ID" value="NZ_JACJQT010000005.1"/>
</dbReference>
<dbReference type="InterPro" id="IPR045397">
    <property type="entry name" value="TumE-like"/>
</dbReference>